<reference evidence="6" key="1">
    <citation type="submission" date="2021-06" db="EMBL/GenBank/DDBJ databases">
        <authorList>
            <consortium name="DOE Joint Genome Institute"/>
            <person name="Mondo S.J."/>
            <person name="Amses K.R."/>
            <person name="Simmons D.R."/>
            <person name="Longcore J.E."/>
            <person name="Seto K."/>
            <person name="Alves G.H."/>
            <person name="Bonds A.E."/>
            <person name="Quandt C.A."/>
            <person name="Davis W.J."/>
            <person name="Chang Y."/>
            <person name="Letcher P.M."/>
            <person name="Powell M.J."/>
            <person name="Kuo A."/>
            <person name="Labutti K."/>
            <person name="Pangilinan J."/>
            <person name="Andreopoulos W."/>
            <person name="Tritt A."/>
            <person name="Riley R."/>
            <person name="Hundley H."/>
            <person name="Johnson J."/>
            <person name="Lipzen A."/>
            <person name="Barry K."/>
            <person name="Berbee M.L."/>
            <person name="Buchler N.E."/>
            <person name="Grigoriev I.V."/>
            <person name="Spatafora J.W."/>
            <person name="Stajich J.E."/>
            <person name="James T.Y."/>
        </authorList>
    </citation>
    <scope>NUCLEOTIDE SEQUENCE</scope>
    <source>
        <strain evidence="6">AG</strain>
    </source>
</reference>
<dbReference type="GeneID" id="75914680"/>
<dbReference type="SUPFAM" id="SSF50044">
    <property type="entry name" value="SH3-domain"/>
    <property type="match status" value="1"/>
</dbReference>
<keyword evidence="7" id="KW-1185">Reference proteome</keyword>
<evidence type="ECO:0000313" key="7">
    <source>
        <dbReference type="Proteomes" id="UP001206595"/>
    </source>
</evidence>
<evidence type="ECO:0000256" key="1">
    <source>
        <dbReference type="ARBA" id="ARBA00022443"/>
    </source>
</evidence>
<dbReference type="InterPro" id="IPR036028">
    <property type="entry name" value="SH3-like_dom_sf"/>
</dbReference>
<sequence length="365" mass="40206">MTFWFITLLLIPDLVWGWCLPLAGSTACPAFAQYYAGMSKPAFDWLQPVWNITAFDDAVHNYVQTTFWDQFNCTTKPYYARYTMSVICQLIVNENDDSEKCNAMYQVSPPSLCQNTCNQQVQAVKTLVQSQCQSTMPSTTLSNYIDTYSQQCLVDPALNATASCMLGMVNEPDYCGFPSQGDGCTYCQSSAANGDLCCSKIACDGGDHGLSKGAIAGIVIAIVLCLLLLVAAVFYYRRSKSVQQTHYQSADDRTETACVGEKLSTAPSFLSRTDYQTHDTITPAALRDTDSVGLISKLENEFHTVIHQYYPSQPDELSLKKNDIIVSTVAFDDGWGVGVNITTGQKGAFPLICVTPASREVLDWY</sequence>
<gene>
    <name evidence="6" type="ORF">K450DRAFT_242915</name>
</gene>
<accession>A0AAD5E9K4</accession>
<evidence type="ECO:0000256" key="4">
    <source>
        <dbReference type="SAM" id="SignalP"/>
    </source>
</evidence>
<keyword evidence="1 2" id="KW-0728">SH3 domain</keyword>
<dbReference type="SMART" id="SM00326">
    <property type="entry name" value="SH3"/>
    <property type="match status" value="1"/>
</dbReference>
<dbReference type="Proteomes" id="UP001206595">
    <property type="component" value="Unassembled WGS sequence"/>
</dbReference>
<dbReference type="PROSITE" id="PS50002">
    <property type="entry name" value="SH3"/>
    <property type="match status" value="1"/>
</dbReference>
<dbReference type="AlphaFoldDB" id="A0AAD5E9K4"/>
<comment type="caution">
    <text evidence="6">The sequence shown here is derived from an EMBL/GenBank/DDBJ whole genome shotgun (WGS) entry which is preliminary data.</text>
</comment>
<evidence type="ECO:0000259" key="5">
    <source>
        <dbReference type="PROSITE" id="PS50002"/>
    </source>
</evidence>
<feature type="transmembrane region" description="Helical" evidence="3">
    <location>
        <begin position="213"/>
        <end position="236"/>
    </location>
</feature>
<keyword evidence="3" id="KW-0812">Transmembrane</keyword>
<proteinExistence type="predicted"/>
<keyword evidence="3" id="KW-1133">Transmembrane helix</keyword>
<dbReference type="InterPro" id="IPR001452">
    <property type="entry name" value="SH3_domain"/>
</dbReference>
<dbReference type="Pfam" id="PF14604">
    <property type="entry name" value="SH3_9"/>
    <property type="match status" value="1"/>
</dbReference>
<feature type="signal peptide" evidence="4">
    <location>
        <begin position="1"/>
        <end position="17"/>
    </location>
</feature>
<reference evidence="6" key="2">
    <citation type="journal article" date="2022" name="Proc. Natl. Acad. Sci. U.S.A.">
        <title>Diploid-dominant life cycles characterize the early evolution of Fungi.</title>
        <authorList>
            <person name="Amses K.R."/>
            <person name="Simmons D.R."/>
            <person name="Longcore J.E."/>
            <person name="Mondo S.J."/>
            <person name="Seto K."/>
            <person name="Jeronimo G.H."/>
            <person name="Bonds A.E."/>
            <person name="Quandt C.A."/>
            <person name="Davis W.J."/>
            <person name="Chang Y."/>
            <person name="Federici B.A."/>
            <person name="Kuo A."/>
            <person name="LaButti K."/>
            <person name="Pangilinan J."/>
            <person name="Andreopoulos W."/>
            <person name="Tritt A."/>
            <person name="Riley R."/>
            <person name="Hundley H."/>
            <person name="Johnson J."/>
            <person name="Lipzen A."/>
            <person name="Barry K."/>
            <person name="Lang B.F."/>
            <person name="Cuomo C.A."/>
            <person name="Buchler N.E."/>
            <person name="Grigoriev I.V."/>
            <person name="Spatafora J.W."/>
            <person name="Stajich J.E."/>
            <person name="James T.Y."/>
        </authorList>
    </citation>
    <scope>NUCLEOTIDE SEQUENCE</scope>
    <source>
        <strain evidence="6">AG</strain>
    </source>
</reference>
<dbReference type="EMBL" id="MU620921">
    <property type="protein sequence ID" value="KAI8579367.1"/>
    <property type="molecule type" value="Genomic_DNA"/>
</dbReference>
<dbReference type="RefSeq" id="XP_051444371.1">
    <property type="nucleotide sequence ID" value="XM_051589335.1"/>
</dbReference>
<keyword evidence="4" id="KW-0732">Signal</keyword>
<name>A0AAD5E9K4_UMBRA</name>
<evidence type="ECO:0000313" key="6">
    <source>
        <dbReference type="EMBL" id="KAI8579367.1"/>
    </source>
</evidence>
<keyword evidence="3" id="KW-0472">Membrane</keyword>
<protein>
    <recommendedName>
        <fullName evidence="5">SH3 domain-containing protein</fullName>
    </recommendedName>
</protein>
<evidence type="ECO:0000256" key="3">
    <source>
        <dbReference type="SAM" id="Phobius"/>
    </source>
</evidence>
<feature type="domain" description="SH3" evidence="5">
    <location>
        <begin position="298"/>
        <end position="359"/>
    </location>
</feature>
<evidence type="ECO:0000256" key="2">
    <source>
        <dbReference type="PROSITE-ProRule" id="PRU00192"/>
    </source>
</evidence>
<feature type="chain" id="PRO_5042220292" description="SH3 domain-containing protein" evidence="4">
    <location>
        <begin position="18"/>
        <end position="365"/>
    </location>
</feature>
<dbReference type="Gene3D" id="2.30.30.40">
    <property type="entry name" value="SH3 Domains"/>
    <property type="match status" value="1"/>
</dbReference>
<organism evidence="6 7">
    <name type="scientific">Umbelopsis ramanniana AG</name>
    <dbReference type="NCBI Taxonomy" id="1314678"/>
    <lineage>
        <taxon>Eukaryota</taxon>
        <taxon>Fungi</taxon>
        <taxon>Fungi incertae sedis</taxon>
        <taxon>Mucoromycota</taxon>
        <taxon>Mucoromycotina</taxon>
        <taxon>Umbelopsidomycetes</taxon>
        <taxon>Umbelopsidales</taxon>
        <taxon>Umbelopsidaceae</taxon>
        <taxon>Umbelopsis</taxon>
    </lineage>
</organism>